<dbReference type="AlphaFoldDB" id="A0A9Q3K8S7"/>
<evidence type="ECO:0000313" key="2">
    <source>
        <dbReference type="Proteomes" id="UP000765509"/>
    </source>
</evidence>
<evidence type="ECO:0000313" key="1">
    <source>
        <dbReference type="EMBL" id="MBW0575229.1"/>
    </source>
</evidence>
<name>A0A9Q3K8S7_9BASI</name>
<sequence>MASSGHFDPSQTYDGQKAVELLVAPCTESLMKGKQCFQHFNPRSSNYHYCFVGNEQYKSPVVPLSNIKSSLFRKKDGPFGKEFPIFEAPTPDGTSGCSSCIGMLQGGPILEGPFPLVVGQFAPVQRLPYLK</sequence>
<protein>
    <submittedName>
        <fullName evidence="1">Uncharacterized protein</fullName>
    </submittedName>
</protein>
<dbReference type="Proteomes" id="UP000765509">
    <property type="component" value="Unassembled WGS sequence"/>
</dbReference>
<organism evidence="1 2">
    <name type="scientific">Austropuccinia psidii MF-1</name>
    <dbReference type="NCBI Taxonomy" id="1389203"/>
    <lineage>
        <taxon>Eukaryota</taxon>
        <taxon>Fungi</taxon>
        <taxon>Dikarya</taxon>
        <taxon>Basidiomycota</taxon>
        <taxon>Pucciniomycotina</taxon>
        <taxon>Pucciniomycetes</taxon>
        <taxon>Pucciniales</taxon>
        <taxon>Sphaerophragmiaceae</taxon>
        <taxon>Austropuccinia</taxon>
    </lineage>
</organism>
<reference evidence="1" key="1">
    <citation type="submission" date="2021-03" db="EMBL/GenBank/DDBJ databases">
        <title>Draft genome sequence of rust myrtle Austropuccinia psidii MF-1, a brazilian biotype.</title>
        <authorList>
            <person name="Quecine M.C."/>
            <person name="Pachon D.M.R."/>
            <person name="Bonatelli M.L."/>
            <person name="Correr F.H."/>
            <person name="Franceschini L.M."/>
            <person name="Leite T.F."/>
            <person name="Margarido G.R.A."/>
            <person name="Almeida C.A."/>
            <person name="Ferrarezi J.A."/>
            <person name="Labate C.A."/>
        </authorList>
    </citation>
    <scope>NUCLEOTIDE SEQUENCE</scope>
    <source>
        <strain evidence="1">MF-1</strain>
    </source>
</reference>
<accession>A0A9Q3K8S7</accession>
<keyword evidence="2" id="KW-1185">Reference proteome</keyword>
<dbReference type="EMBL" id="AVOT02095865">
    <property type="protein sequence ID" value="MBW0575229.1"/>
    <property type="molecule type" value="Genomic_DNA"/>
</dbReference>
<proteinExistence type="predicted"/>
<comment type="caution">
    <text evidence="1">The sequence shown here is derived from an EMBL/GenBank/DDBJ whole genome shotgun (WGS) entry which is preliminary data.</text>
</comment>
<gene>
    <name evidence="1" type="ORF">O181_114944</name>
</gene>